<proteinExistence type="predicted"/>
<dbReference type="SUPFAM" id="SSF55874">
    <property type="entry name" value="ATPase domain of HSP90 chaperone/DNA topoisomerase II/histidine kinase"/>
    <property type="match status" value="1"/>
</dbReference>
<dbReference type="PANTHER" id="PTHR43047">
    <property type="entry name" value="TWO-COMPONENT HISTIDINE PROTEIN KINASE"/>
    <property type="match status" value="1"/>
</dbReference>
<dbReference type="Gene3D" id="3.30.565.10">
    <property type="entry name" value="Histidine kinase-like ATPase, C-terminal domain"/>
    <property type="match status" value="1"/>
</dbReference>
<keyword evidence="7" id="KW-1133">Transmembrane helix</keyword>
<name>A0A7S3LD79_9STRA</name>
<dbReference type="SMART" id="SM00388">
    <property type="entry name" value="HisKA"/>
    <property type="match status" value="1"/>
</dbReference>
<evidence type="ECO:0000256" key="4">
    <source>
        <dbReference type="ARBA" id="ARBA00022679"/>
    </source>
</evidence>
<feature type="transmembrane region" description="Helical" evidence="7">
    <location>
        <begin position="220"/>
        <end position="245"/>
    </location>
</feature>
<dbReference type="GO" id="GO:0005886">
    <property type="term" value="C:plasma membrane"/>
    <property type="evidence" value="ECO:0007669"/>
    <property type="project" value="TreeGrafter"/>
</dbReference>
<protein>
    <recommendedName>
        <fullName evidence="2">histidine kinase</fullName>
        <ecNumber evidence="2">2.7.13.3</ecNumber>
    </recommendedName>
</protein>
<feature type="transmembrane region" description="Helical" evidence="7">
    <location>
        <begin position="110"/>
        <end position="128"/>
    </location>
</feature>
<evidence type="ECO:0000259" key="8">
    <source>
        <dbReference type="PROSITE" id="PS50109"/>
    </source>
</evidence>
<dbReference type="PRINTS" id="PR00344">
    <property type="entry name" value="BCTRLSENSOR"/>
</dbReference>
<dbReference type="SUPFAM" id="SSF47384">
    <property type="entry name" value="Homodimeric domain of signal transducing histidine kinase"/>
    <property type="match status" value="1"/>
</dbReference>
<evidence type="ECO:0000313" key="10">
    <source>
        <dbReference type="EMBL" id="CAE0419707.1"/>
    </source>
</evidence>
<reference evidence="10" key="1">
    <citation type="submission" date="2021-01" db="EMBL/GenBank/DDBJ databases">
        <authorList>
            <person name="Corre E."/>
            <person name="Pelletier E."/>
            <person name="Niang G."/>
            <person name="Scheremetjew M."/>
            <person name="Finn R."/>
            <person name="Kale V."/>
            <person name="Holt S."/>
            <person name="Cochrane G."/>
            <person name="Meng A."/>
            <person name="Brown T."/>
            <person name="Cohen L."/>
        </authorList>
    </citation>
    <scope>NUCLEOTIDE SEQUENCE</scope>
    <source>
        <strain evidence="10">CCMP127</strain>
    </source>
</reference>
<dbReference type="CDD" id="cd17546">
    <property type="entry name" value="REC_hyHK_CKI1_RcsC-like"/>
    <property type="match status" value="1"/>
</dbReference>
<dbReference type="EC" id="2.7.13.3" evidence="2"/>
<keyword evidence="5" id="KW-0418">Kinase</keyword>
<dbReference type="Gene3D" id="3.40.50.2300">
    <property type="match status" value="1"/>
</dbReference>
<dbReference type="PROSITE" id="PS50109">
    <property type="entry name" value="HIS_KIN"/>
    <property type="match status" value="1"/>
</dbReference>
<evidence type="ECO:0000256" key="5">
    <source>
        <dbReference type="ARBA" id="ARBA00022777"/>
    </source>
</evidence>
<keyword evidence="7" id="KW-0472">Membrane</keyword>
<feature type="transmembrane region" description="Helical" evidence="7">
    <location>
        <begin position="163"/>
        <end position="184"/>
    </location>
</feature>
<dbReference type="InterPro" id="IPR036890">
    <property type="entry name" value="HATPase_C_sf"/>
</dbReference>
<feature type="modified residue" description="4-aspartylphosphate" evidence="6">
    <location>
        <position position="777"/>
    </location>
</feature>
<evidence type="ECO:0000259" key="9">
    <source>
        <dbReference type="PROSITE" id="PS50110"/>
    </source>
</evidence>
<dbReference type="InterPro" id="IPR003661">
    <property type="entry name" value="HisK_dim/P_dom"/>
</dbReference>
<dbReference type="InterPro" id="IPR003594">
    <property type="entry name" value="HATPase_dom"/>
</dbReference>
<feature type="domain" description="Response regulatory" evidence="9">
    <location>
        <begin position="727"/>
        <end position="845"/>
    </location>
</feature>
<comment type="catalytic activity">
    <reaction evidence="1">
        <text>ATP + protein L-histidine = ADP + protein N-phospho-L-histidine.</text>
        <dbReference type="EC" id="2.7.13.3"/>
    </reaction>
</comment>
<dbReference type="Pfam" id="PF02518">
    <property type="entry name" value="HATPase_c"/>
    <property type="match status" value="1"/>
</dbReference>
<gene>
    <name evidence="10" type="ORF">ACOF00016_LOCUS16521</name>
</gene>
<feature type="transmembrane region" description="Helical" evidence="7">
    <location>
        <begin position="57"/>
        <end position="77"/>
    </location>
</feature>
<evidence type="ECO:0000256" key="3">
    <source>
        <dbReference type="ARBA" id="ARBA00022553"/>
    </source>
</evidence>
<dbReference type="Pfam" id="PF00072">
    <property type="entry name" value="Response_reg"/>
    <property type="match status" value="1"/>
</dbReference>
<dbReference type="InterPro" id="IPR004358">
    <property type="entry name" value="Sig_transdc_His_kin-like_C"/>
</dbReference>
<accession>A0A7S3LD79</accession>
<dbReference type="InterPro" id="IPR011006">
    <property type="entry name" value="CheY-like_superfamily"/>
</dbReference>
<dbReference type="Gene3D" id="1.10.287.130">
    <property type="match status" value="1"/>
</dbReference>
<dbReference type="SMART" id="SM00448">
    <property type="entry name" value="REC"/>
    <property type="match status" value="1"/>
</dbReference>
<dbReference type="EMBL" id="HBIM01022217">
    <property type="protein sequence ID" value="CAE0419707.1"/>
    <property type="molecule type" value="Transcribed_RNA"/>
</dbReference>
<dbReference type="GO" id="GO:0009927">
    <property type="term" value="F:histidine phosphotransfer kinase activity"/>
    <property type="evidence" value="ECO:0007669"/>
    <property type="project" value="TreeGrafter"/>
</dbReference>
<sequence>MKGPDPQETKQDESQASRHMHGDFFGFAMMIICMIFIIRPSWLELAPAEQDLNRWRGAHAICFVYLWNTMFALASWWNNSAHLSFMASLGFIAMIALQNMFSFPTMEGTAIVPQFLWLLLVFSCNVRLTLPQKIAQGLLAFGAVLEAALYSPNLTPEELQSTVIPALFVSTLVYLAVHCGFWVAKDVEDLAMHGARGSLVLYFAYFMISELDAIHRDPTVAAGGGFAIVKGTLIAAAGVVALGTFRSAKALNTSLQTRVDAQEDTLHMVGLALQASETAIAITTDEKEILWTNQALERIAKSVDTNGSTCSSLLSQSITEVLAMENEDDLQLFKQCFDVNQSKEVEIVLKSQSSSSSSTRPVVVQVNVSPFIPSQRNRQGEKSLLSGDKRDNDRIRFIVVIKDISDNRAREAAEKLAEQETLRTKTLTESMETLTHELRTPLQGIMGITSLLLNDVRLPNDVNDSLNLISASSGLLLVLINNLLDVRKLNANMMKDFPLVPILPAGPMIDAADFCRPLAVVSGVNIRAVPGDAANTWVRSNYLRLQQVIINLISNAIKYTSTGSTIEIYSNIRSWEQIKIEMESSLATGGPIEPSTGHVVRNKFLTISVADAGSGIIPDQAERLFGRFSMLSNSKLKRGPEFIGQPSGSGLGLNLCKSFVHLMGGNVWAANNSSGDGSTFSFYLPVIQHEDTEAVAEQKVAIHSALVVSTDTNQPSGEQRSSSFQYRVLLVDDTLINRKVFLRMLRQIGVSNSRAVESGACALAVLRDESYDLVISDVQMPGMNGMELSKAIQDYTDLVKKPVVIGLTADTSERVEVDCLAHGMRDVLHKPMTVNDMKVYFETKVRQWL</sequence>
<dbReference type="GO" id="GO:0000155">
    <property type="term" value="F:phosphorelay sensor kinase activity"/>
    <property type="evidence" value="ECO:0007669"/>
    <property type="project" value="InterPro"/>
</dbReference>
<evidence type="ECO:0000256" key="1">
    <source>
        <dbReference type="ARBA" id="ARBA00000085"/>
    </source>
</evidence>
<feature type="transmembrane region" description="Helical" evidence="7">
    <location>
        <begin position="83"/>
        <end position="103"/>
    </location>
</feature>
<dbReference type="AlphaFoldDB" id="A0A7S3LD79"/>
<evidence type="ECO:0000256" key="6">
    <source>
        <dbReference type="PROSITE-ProRule" id="PRU00169"/>
    </source>
</evidence>
<dbReference type="InterPro" id="IPR005467">
    <property type="entry name" value="His_kinase_dom"/>
</dbReference>
<dbReference type="CDD" id="cd00082">
    <property type="entry name" value="HisKA"/>
    <property type="match status" value="1"/>
</dbReference>
<dbReference type="SMART" id="SM00387">
    <property type="entry name" value="HATPase_c"/>
    <property type="match status" value="1"/>
</dbReference>
<dbReference type="SUPFAM" id="SSF52172">
    <property type="entry name" value="CheY-like"/>
    <property type="match status" value="1"/>
</dbReference>
<feature type="transmembrane region" description="Helical" evidence="7">
    <location>
        <begin position="24"/>
        <end position="45"/>
    </location>
</feature>
<evidence type="ECO:0000256" key="7">
    <source>
        <dbReference type="SAM" id="Phobius"/>
    </source>
</evidence>
<dbReference type="InterPro" id="IPR001789">
    <property type="entry name" value="Sig_transdc_resp-reg_receiver"/>
</dbReference>
<feature type="domain" description="Histidine kinase" evidence="8">
    <location>
        <begin position="433"/>
        <end position="688"/>
    </location>
</feature>
<keyword evidence="3 6" id="KW-0597">Phosphoprotein</keyword>
<dbReference type="Pfam" id="PF00512">
    <property type="entry name" value="HisKA"/>
    <property type="match status" value="1"/>
</dbReference>
<dbReference type="PROSITE" id="PS50110">
    <property type="entry name" value="RESPONSE_REGULATORY"/>
    <property type="match status" value="1"/>
</dbReference>
<organism evidence="10">
    <name type="scientific">Amphora coffeiformis</name>
    <dbReference type="NCBI Taxonomy" id="265554"/>
    <lineage>
        <taxon>Eukaryota</taxon>
        <taxon>Sar</taxon>
        <taxon>Stramenopiles</taxon>
        <taxon>Ochrophyta</taxon>
        <taxon>Bacillariophyta</taxon>
        <taxon>Bacillariophyceae</taxon>
        <taxon>Bacillariophycidae</taxon>
        <taxon>Thalassiophysales</taxon>
        <taxon>Catenulaceae</taxon>
        <taxon>Amphora</taxon>
    </lineage>
</organism>
<dbReference type="InterPro" id="IPR036097">
    <property type="entry name" value="HisK_dim/P_sf"/>
</dbReference>
<keyword evidence="7" id="KW-0812">Transmembrane</keyword>
<dbReference type="Gene3D" id="3.30.450.20">
    <property type="entry name" value="PAS domain"/>
    <property type="match status" value="1"/>
</dbReference>
<dbReference type="PANTHER" id="PTHR43047:SF72">
    <property type="entry name" value="OSMOSENSING HISTIDINE PROTEIN KINASE SLN1"/>
    <property type="match status" value="1"/>
</dbReference>
<keyword evidence="4" id="KW-0808">Transferase</keyword>
<evidence type="ECO:0000256" key="2">
    <source>
        <dbReference type="ARBA" id="ARBA00012438"/>
    </source>
</evidence>